<organism evidence="1">
    <name type="scientific">Anguilla anguilla</name>
    <name type="common">European freshwater eel</name>
    <name type="synonym">Muraena anguilla</name>
    <dbReference type="NCBI Taxonomy" id="7936"/>
    <lineage>
        <taxon>Eukaryota</taxon>
        <taxon>Metazoa</taxon>
        <taxon>Chordata</taxon>
        <taxon>Craniata</taxon>
        <taxon>Vertebrata</taxon>
        <taxon>Euteleostomi</taxon>
        <taxon>Actinopterygii</taxon>
        <taxon>Neopterygii</taxon>
        <taxon>Teleostei</taxon>
        <taxon>Anguilliformes</taxon>
        <taxon>Anguillidae</taxon>
        <taxon>Anguilla</taxon>
    </lineage>
</organism>
<reference evidence="1" key="1">
    <citation type="submission" date="2014-11" db="EMBL/GenBank/DDBJ databases">
        <authorList>
            <person name="Amaro Gonzalez C."/>
        </authorList>
    </citation>
    <scope>NUCLEOTIDE SEQUENCE</scope>
</reference>
<sequence>MRDVLAWYDGKLVALDRMMCLSSGY</sequence>
<dbReference type="AlphaFoldDB" id="A0A0E9RPC0"/>
<protein>
    <submittedName>
        <fullName evidence="1">Uncharacterized protein</fullName>
    </submittedName>
</protein>
<dbReference type="EMBL" id="GBXM01077571">
    <property type="protein sequence ID" value="JAH31006.1"/>
    <property type="molecule type" value="Transcribed_RNA"/>
</dbReference>
<evidence type="ECO:0000313" key="1">
    <source>
        <dbReference type="EMBL" id="JAH31006.1"/>
    </source>
</evidence>
<reference evidence="1" key="2">
    <citation type="journal article" date="2015" name="Fish Shellfish Immunol.">
        <title>Early steps in the European eel (Anguilla anguilla)-Vibrio vulnificus interaction in the gills: Role of the RtxA13 toxin.</title>
        <authorList>
            <person name="Callol A."/>
            <person name="Pajuelo D."/>
            <person name="Ebbesson L."/>
            <person name="Teles M."/>
            <person name="MacKenzie S."/>
            <person name="Amaro C."/>
        </authorList>
    </citation>
    <scope>NUCLEOTIDE SEQUENCE</scope>
</reference>
<name>A0A0E9RPC0_ANGAN</name>
<accession>A0A0E9RPC0</accession>
<proteinExistence type="predicted"/>